<feature type="region of interest" description="Disordered" evidence="1">
    <location>
        <begin position="1"/>
        <end position="20"/>
    </location>
</feature>
<evidence type="ECO:0000313" key="3">
    <source>
        <dbReference type="Proteomes" id="UP000191691"/>
    </source>
</evidence>
<evidence type="ECO:0000313" key="2">
    <source>
        <dbReference type="EMBL" id="OQE66619.1"/>
    </source>
</evidence>
<dbReference type="AlphaFoldDB" id="A0A1V6WUR6"/>
<dbReference type="Proteomes" id="UP000191691">
    <property type="component" value="Unassembled WGS sequence"/>
</dbReference>
<organism evidence="2 3">
    <name type="scientific">Penicillium nalgiovense</name>
    <dbReference type="NCBI Taxonomy" id="60175"/>
    <lineage>
        <taxon>Eukaryota</taxon>
        <taxon>Fungi</taxon>
        <taxon>Dikarya</taxon>
        <taxon>Ascomycota</taxon>
        <taxon>Pezizomycotina</taxon>
        <taxon>Eurotiomycetes</taxon>
        <taxon>Eurotiomycetidae</taxon>
        <taxon>Eurotiales</taxon>
        <taxon>Aspergillaceae</taxon>
        <taxon>Penicillium</taxon>
    </lineage>
</organism>
<sequence>MSNSSPKTNSRQHLSHFRLR</sequence>
<dbReference type="EMBL" id="MOOB01000183">
    <property type="protein sequence ID" value="OQE66619.1"/>
    <property type="molecule type" value="Genomic_DNA"/>
</dbReference>
<comment type="caution">
    <text evidence="2">The sequence shown here is derived from an EMBL/GenBank/DDBJ whole genome shotgun (WGS) entry which is preliminary data.</text>
</comment>
<gene>
    <name evidence="2" type="ORF">PENNAL_c0183G03800</name>
</gene>
<keyword evidence="3" id="KW-1185">Reference proteome</keyword>
<reference evidence="3" key="1">
    <citation type="journal article" date="2017" name="Nat. Microbiol.">
        <title>Global analysis of biosynthetic gene clusters reveals vast potential of secondary metabolite production in Penicillium species.</title>
        <authorList>
            <person name="Nielsen J.C."/>
            <person name="Grijseels S."/>
            <person name="Prigent S."/>
            <person name="Ji B."/>
            <person name="Dainat J."/>
            <person name="Nielsen K.F."/>
            <person name="Frisvad J.C."/>
            <person name="Workman M."/>
            <person name="Nielsen J."/>
        </authorList>
    </citation>
    <scope>NUCLEOTIDE SEQUENCE [LARGE SCALE GENOMIC DNA]</scope>
    <source>
        <strain evidence="3">IBT 13039</strain>
    </source>
</reference>
<proteinExistence type="predicted"/>
<evidence type="ECO:0000256" key="1">
    <source>
        <dbReference type="SAM" id="MobiDB-lite"/>
    </source>
</evidence>
<protein>
    <submittedName>
        <fullName evidence="2">Uncharacterized protein</fullName>
    </submittedName>
</protein>
<feature type="compositionally biased region" description="Polar residues" evidence="1">
    <location>
        <begin position="1"/>
        <end position="12"/>
    </location>
</feature>
<name>A0A1V6WUR6_PENNA</name>
<accession>A0A1V6WUR6</accession>